<evidence type="ECO:0000259" key="8">
    <source>
        <dbReference type="PROSITE" id="PS50850"/>
    </source>
</evidence>
<keyword evidence="3" id="KW-1003">Cell membrane</keyword>
<evidence type="ECO:0000313" key="9">
    <source>
        <dbReference type="EMBL" id="QFG76887.1"/>
    </source>
</evidence>
<evidence type="ECO:0000256" key="2">
    <source>
        <dbReference type="ARBA" id="ARBA00022448"/>
    </source>
</evidence>
<reference evidence="9" key="1">
    <citation type="submission" date="2018-05" db="EMBL/GenBank/DDBJ databases">
        <title>Bacterial isolates from healthy term breastfed infants carrying antibiotic resistance genes.</title>
        <authorList>
            <person name="Casaburi G."/>
        </authorList>
    </citation>
    <scope>NUCLEOTIDE SEQUENCE [LARGE SCALE GENOMIC DNA]</scope>
    <source>
        <strain evidence="9">7084_4</strain>
    </source>
</reference>
<keyword evidence="5 7" id="KW-1133">Transmembrane helix</keyword>
<dbReference type="EMBL" id="CP029752">
    <property type="protein sequence ID" value="QFG76887.1"/>
    <property type="molecule type" value="Genomic_DNA"/>
</dbReference>
<protein>
    <recommendedName>
        <fullName evidence="8">Major facilitator superfamily (MFS) profile domain-containing protein</fullName>
    </recommendedName>
</protein>
<dbReference type="SUPFAM" id="SSF103473">
    <property type="entry name" value="MFS general substrate transporter"/>
    <property type="match status" value="1"/>
</dbReference>
<dbReference type="InterPro" id="IPR011701">
    <property type="entry name" value="MFS"/>
</dbReference>
<feature type="transmembrane region" description="Helical" evidence="7">
    <location>
        <begin position="107"/>
        <end position="128"/>
    </location>
</feature>
<name>A0A5P6AAB2_RAOPL</name>
<feature type="transmembrane region" description="Helical" evidence="7">
    <location>
        <begin position="140"/>
        <end position="166"/>
    </location>
</feature>
<evidence type="ECO:0000256" key="6">
    <source>
        <dbReference type="ARBA" id="ARBA00023136"/>
    </source>
</evidence>
<evidence type="ECO:0000256" key="3">
    <source>
        <dbReference type="ARBA" id="ARBA00022475"/>
    </source>
</evidence>
<dbReference type="GO" id="GO:0005886">
    <property type="term" value="C:plasma membrane"/>
    <property type="evidence" value="ECO:0007669"/>
    <property type="project" value="TreeGrafter"/>
</dbReference>
<sequence>MAYANAREITSASLVVFNAGNFITYSLAYLDRANYGFAAAAGIESDLGITKGTASLIGALLPGYFFSGSRCHVRRKTQRAKMIFFSPVLWGFCAAATGFVSNIPMLMVIRFTLGIVEAAVMPAMLIYISNWFTKTERSRANTFLILGNPVTVLWMSIVSGYLIQSWGWREMFIIEGIPAVLWAICWWILVRDKPSEVSAECAGETGSATGDG</sequence>
<feature type="transmembrane region" description="Helical" evidence="7">
    <location>
        <begin position="82"/>
        <end position="101"/>
    </location>
</feature>
<dbReference type="PANTHER" id="PTHR43791">
    <property type="entry name" value="PERMEASE-RELATED"/>
    <property type="match status" value="1"/>
</dbReference>
<proteinExistence type="predicted"/>
<evidence type="ECO:0000256" key="5">
    <source>
        <dbReference type="ARBA" id="ARBA00022989"/>
    </source>
</evidence>
<feature type="transmembrane region" description="Helical" evidence="7">
    <location>
        <begin position="172"/>
        <end position="190"/>
    </location>
</feature>
<dbReference type="GO" id="GO:0022857">
    <property type="term" value="F:transmembrane transporter activity"/>
    <property type="evidence" value="ECO:0007669"/>
    <property type="project" value="InterPro"/>
</dbReference>
<evidence type="ECO:0000256" key="7">
    <source>
        <dbReference type="SAM" id="Phobius"/>
    </source>
</evidence>
<dbReference type="InterPro" id="IPR036259">
    <property type="entry name" value="MFS_trans_sf"/>
</dbReference>
<keyword evidence="2" id="KW-0813">Transport</keyword>
<organism evidence="9">
    <name type="scientific">Raoultella planticola</name>
    <name type="common">Klebsiella planticola</name>
    <dbReference type="NCBI Taxonomy" id="575"/>
    <lineage>
        <taxon>Bacteria</taxon>
        <taxon>Pseudomonadati</taxon>
        <taxon>Pseudomonadota</taxon>
        <taxon>Gammaproteobacteria</taxon>
        <taxon>Enterobacterales</taxon>
        <taxon>Enterobacteriaceae</taxon>
        <taxon>Klebsiella/Raoultella group</taxon>
        <taxon>Raoultella</taxon>
    </lineage>
</organism>
<gene>
    <name evidence="9" type="ORF">DMB90_17545</name>
</gene>
<evidence type="ECO:0000256" key="4">
    <source>
        <dbReference type="ARBA" id="ARBA00022692"/>
    </source>
</evidence>
<dbReference type="PANTHER" id="PTHR43791:SF100">
    <property type="entry name" value="SUGAR TRANSPORTER"/>
    <property type="match status" value="1"/>
</dbReference>
<comment type="subcellular location">
    <subcellularLocation>
        <location evidence="1">Membrane</location>
        <topology evidence="1">Multi-pass membrane protein</topology>
    </subcellularLocation>
</comment>
<accession>A0A5P6AAB2</accession>
<dbReference type="PROSITE" id="PS50850">
    <property type="entry name" value="MFS"/>
    <property type="match status" value="1"/>
</dbReference>
<keyword evidence="4 7" id="KW-0812">Transmembrane</keyword>
<dbReference type="Gene3D" id="1.20.1250.20">
    <property type="entry name" value="MFS general substrate transporter like domains"/>
    <property type="match status" value="1"/>
</dbReference>
<dbReference type="Pfam" id="PF07690">
    <property type="entry name" value="MFS_1"/>
    <property type="match status" value="1"/>
</dbReference>
<feature type="domain" description="Major facilitator superfamily (MFS) profile" evidence="8">
    <location>
        <begin position="12"/>
        <end position="212"/>
    </location>
</feature>
<dbReference type="InterPro" id="IPR020846">
    <property type="entry name" value="MFS_dom"/>
</dbReference>
<dbReference type="AlphaFoldDB" id="A0A5P6AAB2"/>
<keyword evidence="6 7" id="KW-0472">Membrane</keyword>
<evidence type="ECO:0000256" key="1">
    <source>
        <dbReference type="ARBA" id="ARBA00004141"/>
    </source>
</evidence>